<proteinExistence type="predicted"/>
<sequence>MNPLDTTESISSKPFRTVATQRSSICTCSAGVMIIMKADIGLIIRLIECKPITYNITTLTISWDHARSLLDSTEYLYASYSTQLEGTTQLEVFKAVLDVDPPIIGQLSTLHLTCTRTTRKGVHMSLTASMTAHMHRRAPCEFIMTGHVDATALNNVFCHAEMPAGRIKALTRDVADADLRLALPAFSGLERLAHASVAASLIHGLPLL</sequence>
<dbReference type="AlphaFoldDB" id="A0A7S4AY55"/>
<gene>
    <name evidence="1" type="ORF">PCAR00345_LOCUS279</name>
</gene>
<evidence type="ECO:0000313" key="1">
    <source>
        <dbReference type="EMBL" id="CAE0747697.1"/>
    </source>
</evidence>
<dbReference type="EMBL" id="HBIZ01000512">
    <property type="protein sequence ID" value="CAE0747697.1"/>
    <property type="molecule type" value="Transcribed_RNA"/>
</dbReference>
<reference evidence="1" key="1">
    <citation type="submission" date="2021-01" db="EMBL/GenBank/DDBJ databases">
        <authorList>
            <person name="Corre E."/>
            <person name="Pelletier E."/>
            <person name="Niang G."/>
            <person name="Scheremetjew M."/>
            <person name="Finn R."/>
            <person name="Kale V."/>
            <person name="Holt S."/>
            <person name="Cochrane G."/>
            <person name="Meng A."/>
            <person name="Brown T."/>
            <person name="Cohen L."/>
        </authorList>
    </citation>
    <scope>NUCLEOTIDE SEQUENCE</scope>
    <source>
        <strain evidence="1">CCMP645</strain>
    </source>
</reference>
<organism evidence="1">
    <name type="scientific">Chrysotila carterae</name>
    <name type="common">Marine alga</name>
    <name type="synonym">Syracosphaera carterae</name>
    <dbReference type="NCBI Taxonomy" id="13221"/>
    <lineage>
        <taxon>Eukaryota</taxon>
        <taxon>Haptista</taxon>
        <taxon>Haptophyta</taxon>
        <taxon>Prymnesiophyceae</taxon>
        <taxon>Isochrysidales</taxon>
        <taxon>Isochrysidaceae</taxon>
        <taxon>Chrysotila</taxon>
    </lineage>
</organism>
<name>A0A7S4AY55_CHRCT</name>
<accession>A0A7S4AY55</accession>
<protein>
    <submittedName>
        <fullName evidence="1">Uncharacterized protein</fullName>
    </submittedName>
</protein>